<dbReference type="RefSeq" id="WP_154366894.1">
    <property type="nucleotide sequence ID" value="NZ_WKJH01000008.1"/>
</dbReference>
<dbReference type="SUPFAM" id="SSF55961">
    <property type="entry name" value="Bet v1-like"/>
    <property type="match status" value="1"/>
</dbReference>
<dbReference type="InterPro" id="IPR023393">
    <property type="entry name" value="START-like_dom_sf"/>
</dbReference>
<evidence type="ECO:0000313" key="1">
    <source>
        <dbReference type="EMBL" id="MRX64732.1"/>
    </source>
</evidence>
<evidence type="ECO:0008006" key="3">
    <source>
        <dbReference type="Google" id="ProtNLM"/>
    </source>
</evidence>
<comment type="caution">
    <text evidence="1">The sequence shown here is derived from an EMBL/GenBank/DDBJ whole genome shotgun (WGS) entry which is preliminary data.</text>
</comment>
<protein>
    <recommendedName>
        <fullName evidence="3">SRPBCC family protein</fullName>
    </recommendedName>
</protein>
<proteinExistence type="predicted"/>
<keyword evidence="2" id="KW-1185">Reference proteome</keyword>
<dbReference type="AlphaFoldDB" id="A0A6I2MPF3"/>
<dbReference type="OrthoDB" id="1492082at2"/>
<sequence length="152" mass="17787">MAESKTTFEFTHFYPGFEPRKFWEFHVDHEWYTQSDIMIGEVALLKEGEEHPSGLGAVRKLTIGNIKLEEDIVGFEAPNYFSYAVRPGGMPVKNYVGEFFFESKDNGLLLTYKGSFSPKPFGTNWLFKYIFSSRMRKMVPIWEKGYKVYHKL</sequence>
<reference evidence="1 2" key="1">
    <citation type="submission" date="2019-11" db="EMBL/GenBank/DDBJ databases">
        <title>Maribacter lutea sp. nov., a marine bacterium isolated from intertidal sand.</title>
        <authorList>
            <person name="Liu A."/>
        </authorList>
    </citation>
    <scope>NUCLEOTIDE SEQUENCE [LARGE SCALE GENOMIC DNA]</scope>
    <source>
        <strain evidence="1 2">RZ05</strain>
    </source>
</reference>
<dbReference type="Gene3D" id="3.30.530.20">
    <property type="match status" value="1"/>
</dbReference>
<gene>
    <name evidence="1" type="ORF">GJ691_11170</name>
</gene>
<organism evidence="1 2">
    <name type="scientific">Maribacter luteus</name>
    <dbReference type="NCBI Taxonomy" id="2594478"/>
    <lineage>
        <taxon>Bacteria</taxon>
        <taxon>Pseudomonadati</taxon>
        <taxon>Bacteroidota</taxon>
        <taxon>Flavobacteriia</taxon>
        <taxon>Flavobacteriales</taxon>
        <taxon>Flavobacteriaceae</taxon>
        <taxon>Maribacter</taxon>
    </lineage>
</organism>
<name>A0A6I2MPF3_9FLAO</name>
<dbReference type="Proteomes" id="UP000443153">
    <property type="component" value="Unassembled WGS sequence"/>
</dbReference>
<dbReference type="EMBL" id="WKJH01000008">
    <property type="protein sequence ID" value="MRX64732.1"/>
    <property type="molecule type" value="Genomic_DNA"/>
</dbReference>
<evidence type="ECO:0000313" key="2">
    <source>
        <dbReference type="Proteomes" id="UP000443153"/>
    </source>
</evidence>
<accession>A0A6I2MPF3</accession>